<organism evidence="3 4">
    <name type="scientific">Polaromonas jejuensis</name>
    <dbReference type="NCBI Taxonomy" id="457502"/>
    <lineage>
        <taxon>Bacteria</taxon>
        <taxon>Pseudomonadati</taxon>
        <taxon>Pseudomonadota</taxon>
        <taxon>Betaproteobacteria</taxon>
        <taxon>Burkholderiales</taxon>
        <taxon>Comamonadaceae</taxon>
        <taxon>Polaromonas</taxon>
    </lineage>
</organism>
<dbReference type="InterPro" id="IPR001296">
    <property type="entry name" value="Glyco_trans_1"/>
</dbReference>
<comment type="caution">
    <text evidence="3">The sequence shown here is derived from an EMBL/GenBank/DDBJ whole genome shotgun (WGS) entry which is preliminary data.</text>
</comment>
<dbReference type="EC" id="2.4.-.-" evidence="3"/>
<name>A0ABW0QCZ5_9BURK</name>
<dbReference type="InterPro" id="IPR028098">
    <property type="entry name" value="Glyco_trans_4-like_N"/>
</dbReference>
<gene>
    <name evidence="3" type="ORF">ACFPP7_06600</name>
</gene>
<evidence type="ECO:0000313" key="3">
    <source>
        <dbReference type="EMBL" id="MFC5520584.1"/>
    </source>
</evidence>
<feature type="domain" description="Glycosyl transferase family 1" evidence="1">
    <location>
        <begin position="194"/>
        <end position="341"/>
    </location>
</feature>
<dbReference type="PANTHER" id="PTHR12526">
    <property type="entry name" value="GLYCOSYLTRANSFERASE"/>
    <property type="match status" value="1"/>
</dbReference>
<keyword evidence="3" id="KW-0808">Transferase</keyword>
<evidence type="ECO:0000313" key="4">
    <source>
        <dbReference type="Proteomes" id="UP001596084"/>
    </source>
</evidence>
<dbReference type="Gene3D" id="3.40.50.2000">
    <property type="entry name" value="Glycogen Phosphorylase B"/>
    <property type="match status" value="2"/>
</dbReference>
<keyword evidence="3" id="KW-0328">Glycosyltransferase</keyword>
<dbReference type="Pfam" id="PF00534">
    <property type="entry name" value="Glycos_transf_1"/>
    <property type="match status" value="1"/>
</dbReference>
<feature type="domain" description="Glycosyltransferase subfamily 4-like N-terminal" evidence="2">
    <location>
        <begin position="16"/>
        <end position="175"/>
    </location>
</feature>
<sequence length="379" mass="41547">MRVLNVNSSLDFKAGGGTAERTFQMSRFLAREGVECTVLTIDTGLNDARVLALKPAKVVAIPLLWRRFYVPRISWRTIKTLVDDADVIHLMGHWGVLNALTYWAIRWAGKPYVVCPAGALPIFGRSSLLKRFYNALVGAAIIRNASAWIAVTEAEMQHFEAYGVPSSRVTVIPNGVCAEDFPETDSLAGQAQLGEGPIILFMGRLNLIKGPDLLLDAFIRIAGQLPNYQLVFAGPDGGMMTELKALAERHALSDRVHFLGHVEGVKKSAIYHRAVLLVVSSRQEAMSIVALEAGICGTPALLTNQCGFSEIRSIDPRLEVSASAEALAAGMVSLLADSAVLESIAPKWKRFVMTKYAWEVVVPRYLILYRDLLGRKLRS</sequence>
<dbReference type="GO" id="GO:0016757">
    <property type="term" value="F:glycosyltransferase activity"/>
    <property type="evidence" value="ECO:0007669"/>
    <property type="project" value="UniProtKB-KW"/>
</dbReference>
<dbReference type="EMBL" id="JBHSMX010000011">
    <property type="protein sequence ID" value="MFC5520584.1"/>
    <property type="molecule type" value="Genomic_DNA"/>
</dbReference>
<proteinExistence type="predicted"/>
<dbReference type="RefSeq" id="WP_068831295.1">
    <property type="nucleotide sequence ID" value="NZ_JBHSMX010000011.1"/>
</dbReference>
<dbReference type="Pfam" id="PF13579">
    <property type="entry name" value="Glyco_trans_4_4"/>
    <property type="match status" value="1"/>
</dbReference>
<protein>
    <submittedName>
        <fullName evidence="3">Glycosyltransferase</fullName>
        <ecNumber evidence="3">2.4.-.-</ecNumber>
    </submittedName>
</protein>
<evidence type="ECO:0000259" key="2">
    <source>
        <dbReference type="Pfam" id="PF13579"/>
    </source>
</evidence>
<evidence type="ECO:0000259" key="1">
    <source>
        <dbReference type="Pfam" id="PF00534"/>
    </source>
</evidence>
<reference evidence="4" key="1">
    <citation type="journal article" date="2019" name="Int. J. Syst. Evol. Microbiol.">
        <title>The Global Catalogue of Microorganisms (GCM) 10K type strain sequencing project: providing services to taxonomists for standard genome sequencing and annotation.</title>
        <authorList>
            <consortium name="The Broad Institute Genomics Platform"/>
            <consortium name="The Broad Institute Genome Sequencing Center for Infectious Disease"/>
            <person name="Wu L."/>
            <person name="Ma J."/>
        </authorList>
    </citation>
    <scope>NUCLEOTIDE SEQUENCE [LARGE SCALE GENOMIC DNA]</scope>
    <source>
        <strain evidence="4">CGMCC 4.7277</strain>
    </source>
</reference>
<dbReference type="PANTHER" id="PTHR12526:SF637">
    <property type="entry name" value="GLYCOSYLTRANSFERASE EPSF-RELATED"/>
    <property type="match status" value="1"/>
</dbReference>
<dbReference type="SUPFAM" id="SSF53756">
    <property type="entry name" value="UDP-Glycosyltransferase/glycogen phosphorylase"/>
    <property type="match status" value="1"/>
</dbReference>
<accession>A0ABW0QCZ5</accession>
<keyword evidence="4" id="KW-1185">Reference proteome</keyword>
<dbReference type="Proteomes" id="UP001596084">
    <property type="component" value="Unassembled WGS sequence"/>
</dbReference>